<sequence>MGYFEIHIDDSQVGYQMQVTSDDPGGFFERFPVALQHYIPASDVGSTIGYGNHTVSIYAYSTAGLSFVDSTIVSNSLFVQTFK</sequence>
<dbReference type="EMBL" id="LAZR01016729">
    <property type="protein sequence ID" value="KKM03242.1"/>
    <property type="molecule type" value="Genomic_DNA"/>
</dbReference>
<reference evidence="1" key="1">
    <citation type="journal article" date="2015" name="Nature">
        <title>Complex archaea that bridge the gap between prokaryotes and eukaryotes.</title>
        <authorList>
            <person name="Spang A."/>
            <person name="Saw J.H."/>
            <person name="Jorgensen S.L."/>
            <person name="Zaremba-Niedzwiedzka K."/>
            <person name="Martijn J."/>
            <person name="Lind A.E."/>
            <person name="van Eijk R."/>
            <person name="Schleper C."/>
            <person name="Guy L."/>
            <person name="Ettema T.J."/>
        </authorList>
    </citation>
    <scope>NUCLEOTIDE SEQUENCE</scope>
</reference>
<proteinExistence type="predicted"/>
<accession>A0A0F9HJ97</accession>
<organism evidence="1">
    <name type="scientific">marine sediment metagenome</name>
    <dbReference type="NCBI Taxonomy" id="412755"/>
    <lineage>
        <taxon>unclassified sequences</taxon>
        <taxon>metagenomes</taxon>
        <taxon>ecological metagenomes</taxon>
    </lineage>
</organism>
<dbReference type="AlphaFoldDB" id="A0A0F9HJ97"/>
<gene>
    <name evidence="1" type="ORF">LCGC14_1776380</name>
</gene>
<evidence type="ECO:0000313" key="1">
    <source>
        <dbReference type="EMBL" id="KKM03242.1"/>
    </source>
</evidence>
<name>A0A0F9HJ97_9ZZZZ</name>
<protein>
    <submittedName>
        <fullName evidence="1">Uncharacterized protein</fullName>
    </submittedName>
</protein>
<comment type="caution">
    <text evidence="1">The sequence shown here is derived from an EMBL/GenBank/DDBJ whole genome shotgun (WGS) entry which is preliminary data.</text>
</comment>